<evidence type="ECO:0000313" key="2">
    <source>
        <dbReference type="Proteomes" id="UP001590950"/>
    </source>
</evidence>
<protein>
    <submittedName>
        <fullName evidence="1">Uncharacterized protein</fullName>
    </submittedName>
</protein>
<comment type="caution">
    <text evidence="1">The sequence shown here is derived from an EMBL/GenBank/DDBJ whole genome shotgun (WGS) entry which is preliminary data.</text>
</comment>
<proteinExistence type="predicted"/>
<gene>
    <name evidence="1" type="ORF">N7G274_007534</name>
</gene>
<keyword evidence="2" id="KW-1185">Reference proteome</keyword>
<name>A0ABR4A3N1_9LECA</name>
<dbReference type="EMBL" id="JBEFKJ010000024">
    <property type="protein sequence ID" value="KAL2039675.1"/>
    <property type="molecule type" value="Genomic_DNA"/>
</dbReference>
<organism evidence="1 2">
    <name type="scientific">Stereocaulon virgatum</name>
    <dbReference type="NCBI Taxonomy" id="373712"/>
    <lineage>
        <taxon>Eukaryota</taxon>
        <taxon>Fungi</taxon>
        <taxon>Dikarya</taxon>
        <taxon>Ascomycota</taxon>
        <taxon>Pezizomycotina</taxon>
        <taxon>Lecanoromycetes</taxon>
        <taxon>OSLEUM clade</taxon>
        <taxon>Lecanoromycetidae</taxon>
        <taxon>Lecanorales</taxon>
        <taxon>Lecanorineae</taxon>
        <taxon>Stereocaulaceae</taxon>
        <taxon>Stereocaulon</taxon>
    </lineage>
</organism>
<dbReference type="Proteomes" id="UP001590950">
    <property type="component" value="Unassembled WGS sequence"/>
</dbReference>
<sequence>MENPVSDTINENDAPYILKARLIQLLQSIFGAANAYGTLYDFKERYLHDRWCFQTPYYRPLNYDDYEHIIETRRVN</sequence>
<reference evidence="1 2" key="1">
    <citation type="submission" date="2024-09" db="EMBL/GenBank/DDBJ databases">
        <title>Rethinking Asexuality: The Enigmatic Case of Functional Sexual Genes in Lepraria (Stereocaulaceae).</title>
        <authorList>
            <person name="Doellman M."/>
            <person name="Sun Y."/>
            <person name="Barcenas-Pena A."/>
            <person name="Lumbsch H.T."/>
            <person name="Grewe F."/>
        </authorList>
    </citation>
    <scope>NUCLEOTIDE SEQUENCE [LARGE SCALE GENOMIC DNA]</scope>
    <source>
        <strain evidence="1 2">Mercado 3170</strain>
    </source>
</reference>
<accession>A0ABR4A3N1</accession>
<evidence type="ECO:0000313" key="1">
    <source>
        <dbReference type="EMBL" id="KAL2039675.1"/>
    </source>
</evidence>